<feature type="region of interest" description="Disordered" evidence="2">
    <location>
        <begin position="1"/>
        <end position="21"/>
    </location>
</feature>
<dbReference type="Gene3D" id="3.40.50.300">
    <property type="entry name" value="P-loop containing nucleotide triphosphate hydrolases"/>
    <property type="match status" value="1"/>
</dbReference>
<dbReference type="Proteomes" id="UP000613743">
    <property type="component" value="Unassembled WGS sequence"/>
</dbReference>
<comment type="caution">
    <text evidence="3">The sequence shown here is derived from an EMBL/GenBank/DDBJ whole genome shotgun (WGS) entry which is preliminary data.</text>
</comment>
<protein>
    <submittedName>
        <fullName evidence="3">Cell division inhibitor SulA</fullName>
    </submittedName>
</protein>
<sequence>MNKLQSNTLRHPGLWTQPSQSITGEWQTGNITTLATSTEGVAELKQFASQLATLSLQGRWIVLINPPSVDYKQLLARAGVRMDRLLLVHGKDEVETLWATEKALTSGTSSAVISWTQGLDAKERRRLQLVAKSARALGIVLESGSQVSLDANNICQITQFSSVH</sequence>
<proteinExistence type="predicted"/>
<dbReference type="PANTHER" id="PTHR35369">
    <property type="entry name" value="BLR3025 PROTEIN-RELATED"/>
    <property type="match status" value="1"/>
</dbReference>
<dbReference type="Pfam" id="PF03846">
    <property type="entry name" value="SulA"/>
    <property type="match status" value="1"/>
</dbReference>
<dbReference type="PANTHER" id="PTHR35369:SF3">
    <property type="entry name" value="TRANSLESION DNA SYNTHESIS-ASSOCIATED PROTEIN IMUA"/>
    <property type="match status" value="1"/>
</dbReference>
<organism evidence="3 4">
    <name type="scientific">Shewanella gelidii</name>
    <dbReference type="NCBI Taxonomy" id="1642821"/>
    <lineage>
        <taxon>Bacteria</taxon>
        <taxon>Pseudomonadati</taxon>
        <taxon>Pseudomonadota</taxon>
        <taxon>Gammaproteobacteria</taxon>
        <taxon>Alteromonadales</taxon>
        <taxon>Shewanellaceae</taxon>
        <taxon>Shewanella</taxon>
    </lineage>
</organism>
<dbReference type="SUPFAM" id="SSF52540">
    <property type="entry name" value="P-loop containing nucleoside triphosphate hydrolases"/>
    <property type="match status" value="1"/>
</dbReference>
<gene>
    <name evidence="3" type="primary">sulA</name>
    <name evidence="3" type="ORF">GCM10009332_18920</name>
</gene>
<reference evidence="3" key="1">
    <citation type="journal article" date="2014" name="Int. J. Syst. Evol. Microbiol.">
        <title>Complete genome sequence of Corynebacterium casei LMG S-19264T (=DSM 44701T), isolated from a smear-ripened cheese.</title>
        <authorList>
            <consortium name="US DOE Joint Genome Institute (JGI-PGF)"/>
            <person name="Walter F."/>
            <person name="Albersmeier A."/>
            <person name="Kalinowski J."/>
            <person name="Ruckert C."/>
        </authorList>
    </citation>
    <scope>NUCLEOTIDE SEQUENCE</scope>
    <source>
        <strain evidence="3">JCM 30804</strain>
    </source>
</reference>
<dbReference type="RefSeq" id="WP_188920220.1">
    <property type="nucleotide sequence ID" value="NZ_BMPZ01000004.1"/>
</dbReference>
<name>A0A917NAK0_9GAMM</name>
<reference evidence="3" key="2">
    <citation type="submission" date="2020-09" db="EMBL/GenBank/DDBJ databases">
        <authorList>
            <person name="Sun Q."/>
            <person name="Ohkuma M."/>
        </authorList>
    </citation>
    <scope>NUCLEOTIDE SEQUENCE</scope>
    <source>
        <strain evidence="3">JCM 30804</strain>
    </source>
</reference>
<keyword evidence="4" id="KW-1185">Reference proteome</keyword>
<dbReference type="GO" id="GO:0051782">
    <property type="term" value="P:negative regulation of cell division"/>
    <property type="evidence" value="ECO:0007669"/>
    <property type="project" value="InterPro"/>
</dbReference>
<keyword evidence="1" id="KW-0227">DNA damage</keyword>
<dbReference type="InterPro" id="IPR004596">
    <property type="entry name" value="Cell_div_suppressor_SulA"/>
</dbReference>
<evidence type="ECO:0000313" key="3">
    <source>
        <dbReference type="EMBL" id="GGI81875.1"/>
    </source>
</evidence>
<evidence type="ECO:0000256" key="2">
    <source>
        <dbReference type="SAM" id="MobiDB-lite"/>
    </source>
</evidence>
<dbReference type="InterPro" id="IPR050356">
    <property type="entry name" value="SulA_CellDiv_inhibitor"/>
</dbReference>
<accession>A0A917NAK0</accession>
<dbReference type="GO" id="GO:0009432">
    <property type="term" value="P:SOS response"/>
    <property type="evidence" value="ECO:0007669"/>
    <property type="project" value="InterPro"/>
</dbReference>
<dbReference type="EMBL" id="BMPZ01000004">
    <property type="protein sequence ID" value="GGI81875.1"/>
    <property type="molecule type" value="Genomic_DNA"/>
</dbReference>
<dbReference type="InterPro" id="IPR027417">
    <property type="entry name" value="P-loop_NTPase"/>
</dbReference>
<dbReference type="GO" id="GO:0006281">
    <property type="term" value="P:DNA repair"/>
    <property type="evidence" value="ECO:0007669"/>
    <property type="project" value="TreeGrafter"/>
</dbReference>
<evidence type="ECO:0000256" key="1">
    <source>
        <dbReference type="ARBA" id="ARBA00022763"/>
    </source>
</evidence>
<dbReference type="AlphaFoldDB" id="A0A917NAK0"/>
<evidence type="ECO:0000313" key="4">
    <source>
        <dbReference type="Proteomes" id="UP000613743"/>
    </source>
</evidence>